<reference evidence="5" key="1">
    <citation type="submission" date="2017-02" db="EMBL/GenBank/DDBJ databases">
        <authorList>
            <person name="Varghese N."/>
            <person name="Submissions S."/>
        </authorList>
    </citation>
    <scope>NUCLEOTIDE SEQUENCE [LARGE SCALE GENOMIC DNA]</scope>
    <source>
        <strain evidence="5">DSM 24967</strain>
    </source>
</reference>
<sequence length="137" mass="15614">MGNKALPTAGLVVVKGDKLLLAYSKNKKAWYLPGGKIDDGESSLETLQREIFEELNIVLNAEQLKYYCHITAPAYGEEPPIIMEQDCFIYQLNEKIEPKNEIGEVRFFDIKMYQSEPAQVPGVLLVFDKLIKDKVLY</sequence>
<dbReference type="RefSeq" id="WP_079682103.1">
    <property type="nucleotide sequence ID" value="NZ_FUYQ01000002.1"/>
</dbReference>
<comment type="cofactor">
    <cofactor evidence="1">
        <name>Mg(2+)</name>
        <dbReference type="ChEBI" id="CHEBI:18420"/>
    </cofactor>
</comment>
<dbReference type="SUPFAM" id="SSF55811">
    <property type="entry name" value="Nudix"/>
    <property type="match status" value="1"/>
</dbReference>
<dbReference type="PROSITE" id="PS51462">
    <property type="entry name" value="NUDIX"/>
    <property type="match status" value="1"/>
</dbReference>
<organism evidence="4 5">
    <name type="scientific">Parabacteroides chartae</name>
    <dbReference type="NCBI Taxonomy" id="1037355"/>
    <lineage>
        <taxon>Bacteria</taxon>
        <taxon>Pseudomonadati</taxon>
        <taxon>Bacteroidota</taxon>
        <taxon>Bacteroidia</taxon>
        <taxon>Bacteroidales</taxon>
        <taxon>Tannerellaceae</taxon>
        <taxon>Parabacteroides</taxon>
    </lineage>
</organism>
<dbReference type="Proteomes" id="UP000190852">
    <property type="component" value="Unassembled WGS sequence"/>
</dbReference>
<dbReference type="PANTHER" id="PTHR43046">
    <property type="entry name" value="GDP-MANNOSE MANNOSYL HYDROLASE"/>
    <property type="match status" value="1"/>
</dbReference>
<protein>
    <submittedName>
        <fullName evidence="4">NUDIX domain-containing protein</fullName>
    </submittedName>
</protein>
<dbReference type="InterPro" id="IPR020084">
    <property type="entry name" value="NUDIX_hydrolase_CS"/>
</dbReference>
<evidence type="ECO:0000313" key="4">
    <source>
        <dbReference type="EMBL" id="SKB29367.1"/>
    </source>
</evidence>
<dbReference type="Pfam" id="PF00293">
    <property type="entry name" value="NUDIX"/>
    <property type="match status" value="1"/>
</dbReference>
<gene>
    <name evidence="4" type="ORF">SAMN05660349_00359</name>
</gene>
<dbReference type="PROSITE" id="PS00893">
    <property type="entry name" value="NUDIX_BOX"/>
    <property type="match status" value="1"/>
</dbReference>
<proteinExistence type="predicted"/>
<dbReference type="GO" id="GO:0016787">
    <property type="term" value="F:hydrolase activity"/>
    <property type="evidence" value="ECO:0007669"/>
    <property type="project" value="UniProtKB-KW"/>
</dbReference>
<dbReference type="CDD" id="cd04690">
    <property type="entry name" value="NUDIX_Hydrolase"/>
    <property type="match status" value="1"/>
</dbReference>
<dbReference type="PANTHER" id="PTHR43046:SF2">
    <property type="entry name" value="8-OXO-DGTP DIPHOSPHATASE-RELATED"/>
    <property type="match status" value="1"/>
</dbReference>
<keyword evidence="2" id="KW-0378">Hydrolase</keyword>
<dbReference type="Gene3D" id="3.90.79.10">
    <property type="entry name" value="Nucleoside Triphosphate Pyrophosphohydrolase"/>
    <property type="match status" value="1"/>
</dbReference>
<dbReference type="AlphaFoldDB" id="A0A1T5A3Q2"/>
<dbReference type="EMBL" id="FUYQ01000002">
    <property type="protein sequence ID" value="SKB29367.1"/>
    <property type="molecule type" value="Genomic_DNA"/>
</dbReference>
<name>A0A1T5A3Q2_9BACT</name>
<keyword evidence="5" id="KW-1185">Reference proteome</keyword>
<evidence type="ECO:0000313" key="5">
    <source>
        <dbReference type="Proteomes" id="UP000190852"/>
    </source>
</evidence>
<evidence type="ECO:0000256" key="1">
    <source>
        <dbReference type="ARBA" id="ARBA00001946"/>
    </source>
</evidence>
<dbReference type="InterPro" id="IPR000086">
    <property type="entry name" value="NUDIX_hydrolase_dom"/>
</dbReference>
<feature type="domain" description="Nudix hydrolase" evidence="3">
    <location>
        <begin position="3"/>
        <end position="132"/>
    </location>
</feature>
<evidence type="ECO:0000256" key="2">
    <source>
        <dbReference type="ARBA" id="ARBA00022801"/>
    </source>
</evidence>
<accession>A0A1T5A3Q2</accession>
<evidence type="ECO:0000259" key="3">
    <source>
        <dbReference type="PROSITE" id="PS51462"/>
    </source>
</evidence>
<dbReference type="InterPro" id="IPR015797">
    <property type="entry name" value="NUDIX_hydrolase-like_dom_sf"/>
</dbReference>